<name>A0ABR0ZUP6_HUSHU</name>
<dbReference type="InterPro" id="IPR012337">
    <property type="entry name" value="RNaseH-like_sf"/>
</dbReference>
<dbReference type="Proteomes" id="UP001369086">
    <property type="component" value="Unassembled WGS sequence"/>
</dbReference>
<reference evidence="3 4" key="1">
    <citation type="submission" date="2021-05" db="EMBL/GenBank/DDBJ databases">
        <authorList>
            <person name="Zahm M."/>
            <person name="Klopp C."/>
            <person name="Cabau C."/>
            <person name="Kuhl H."/>
            <person name="Suciu R."/>
            <person name="Ciorpac M."/>
            <person name="Holostenco D."/>
            <person name="Gessner J."/>
            <person name="Wuertz S."/>
            <person name="Hohne C."/>
            <person name="Stock M."/>
            <person name="Gislard M."/>
            <person name="Lluch J."/>
            <person name="Milhes M."/>
            <person name="Lampietro C."/>
            <person name="Lopez Roques C."/>
            <person name="Donnadieu C."/>
            <person name="Du K."/>
            <person name="Schartl M."/>
            <person name="Guiguen Y."/>
        </authorList>
    </citation>
    <scope>NUCLEOTIDE SEQUENCE [LARGE SCALE GENOMIC DNA]</scope>
    <source>
        <strain evidence="3">Hh-F2</strain>
        <tissue evidence="3">Blood</tissue>
    </source>
</reference>
<dbReference type="InterPro" id="IPR008906">
    <property type="entry name" value="HATC_C_dom"/>
</dbReference>
<protein>
    <submittedName>
        <fullName evidence="3">Zinc finger BED domain-containing protein 4-like</fullName>
    </submittedName>
</protein>
<feature type="domain" description="HAT C-terminal dimerisation" evidence="2">
    <location>
        <begin position="110"/>
        <end position="159"/>
    </location>
</feature>
<sequence length="162" mass="18211">MTEEGVVDFNNSHPFGEAVYAVAAVLDPAFSLQWLVDVNVEDEKKEVIRLKVKELVVMEAESVSGRNTFTSSTSEEDEDEPPHKYTKLFSSYKKRRPNNANKTAASQLIRYLELTEQAEDTSLNFWVSHKSKLNILYPLAKKVLAVPASSAPVERVFSRGDC</sequence>
<feature type="region of interest" description="Disordered" evidence="1">
    <location>
        <begin position="63"/>
        <end position="84"/>
    </location>
</feature>
<dbReference type="SUPFAM" id="SSF53098">
    <property type="entry name" value="Ribonuclease H-like"/>
    <property type="match status" value="1"/>
</dbReference>
<dbReference type="Pfam" id="PF05699">
    <property type="entry name" value="Dimer_Tnp_hAT"/>
    <property type="match status" value="1"/>
</dbReference>
<dbReference type="EMBL" id="JAHFZB010000006">
    <property type="protein sequence ID" value="KAK6488540.1"/>
    <property type="molecule type" value="Genomic_DNA"/>
</dbReference>
<evidence type="ECO:0000256" key="1">
    <source>
        <dbReference type="SAM" id="MobiDB-lite"/>
    </source>
</evidence>
<evidence type="ECO:0000313" key="3">
    <source>
        <dbReference type="EMBL" id="KAK6488540.1"/>
    </source>
</evidence>
<evidence type="ECO:0000259" key="2">
    <source>
        <dbReference type="Pfam" id="PF05699"/>
    </source>
</evidence>
<keyword evidence="4" id="KW-1185">Reference proteome</keyword>
<proteinExistence type="predicted"/>
<gene>
    <name evidence="3" type="ORF">HHUSO_G7400</name>
</gene>
<evidence type="ECO:0000313" key="4">
    <source>
        <dbReference type="Proteomes" id="UP001369086"/>
    </source>
</evidence>
<accession>A0ABR0ZUP6</accession>
<organism evidence="3 4">
    <name type="scientific">Huso huso</name>
    <name type="common">Beluga</name>
    <name type="synonym">Acipenser huso</name>
    <dbReference type="NCBI Taxonomy" id="61971"/>
    <lineage>
        <taxon>Eukaryota</taxon>
        <taxon>Metazoa</taxon>
        <taxon>Chordata</taxon>
        <taxon>Craniata</taxon>
        <taxon>Vertebrata</taxon>
        <taxon>Euteleostomi</taxon>
        <taxon>Actinopterygii</taxon>
        <taxon>Chondrostei</taxon>
        <taxon>Acipenseriformes</taxon>
        <taxon>Acipenseridae</taxon>
        <taxon>Huso</taxon>
    </lineage>
</organism>
<comment type="caution">
    <text evidence="3">The sequence shown here is derived from an EMBL/GenBank/DDBJ whole genome shotgun (WGS) entry which is preliminary data.</text>
</comment>